<dbReference type="Proteomes" id="UP000032120">
    <property type="component" value="Unassembled WGS sequence"/>
</dbReference>
<evidence type="ECO:0000256" key="1">
    <source>
        <dbReference type="SAM" id="Phobius"/>
    </source>
</evidence>
<dbReference type="EMBL" id="JXSQ01000004">
    <property type="protein sequence ID" value="KIP53114.1"/>
    <property type="molecule type" value="Genomic_DNA"/>
</dbReference>
<organism evidence="2 3">
    <name type="scientific">Leucobacter komagatae</name>
    <dbReference type="NCBI Taxonomy" id="55969"/>
    <lineage>
        <taxon>Bacteria</taxon>
        <taxon>Bacillati</taxon>
        <taxon>Actinomycetota</taxon>
        <taxon>Actinomycetes</taxon>
        <taxon>Micrococcales</taxon>
        <taxon>Microbacteriaceae</taxon>
        <taxon>Leucobacter</taxon>
    </lineage>
</organism>
<evidence type="ECO:0000313" key="2">
    <source>
        <dbReference type="EMBL" id="KIP53114.1"/>
    </source>
</evidence>
<dbReference type="AlphaFoldDB" id="A0A0D0INH1"/>
<accession>A0A0D0INH1</accession>
<comment type="caution">
    <text evidence="2">The sequence shown here is derived from an EMBL/GenBank/DDBJ whole genome shotgun (WGS) entry which is preliminary data.</text>
</comment>
<feature type="transmembrane region" description="Helical" evidence="1">
    <location>
        <begin position="7"/>
        <end position="26"/>
    </location>
</feature>
<keyword evidence="1" id="KW-0472">Membrane</keyword>
<sequence length="68" mass="7008">MGAGGALTRAAVVGVITGAVGAYPIGGFIAKNPFGVDLPLGIPVTGIYLAVMFGGFVLWWERWMPSRG</sequence>
<gene>
    <name evidence="2" type="ORF">SD72_04545</name>
</gene>
<proteinExistence type="predicted"/>
<feature type="transmembrane region" description="Helical" evidence="1">
    <location>
        <begin position="38"/>
        <end position="60"/>
    </location>
</feature>
<reference evidence="2 3" key="1">
    <citation type="submission" date="2015-01" db="EMBL/GenBank/DDBJ databases">
        <title>Draft genome sequence of Leucobacter komagatae strain VKM ST2845.</title>
        <authorList>
            <person name="Karlyshev A.V."/>
            <person name="Kudryashova E.B."/>
        </authorList>
    </citation>
    <scope>NUCLEOTIDE SEQUENCE [LARGE SCALE GENOMIC DNA]</scope>
    <source>
        <strain evidence="2 3">VKM ST2845</strain>
    </source>
</reference>
<keyword evidence="1" id="KW-1133">Transmembrane helix</keyword>
<keyword evidence="3" id="KW-1185">Reference proteome</keyword>
<name>A0A0D0INH1_9MICO</name>
<protein>
    <submittedName>
        <fullName evidence="2">Uncharacterized protein</fullName>
    </submittedName>
</protein>
<keyword evidence="1" id="KW-0812">Transmembrane</keyword>
<evidence type="ECO:0000313" key="3">
    <source>
        <dbReference type="Proteomes" id="UP000032120"/>
    </source>
</evidence>